<dbReference type="EMBL" id="FNAG01000007">
    <property type="protein sequence ID" value="SDD79327.1"/>
    <property type="molecule type" value="Genomic_DNA"/>
</dbReference>
<proteinExistence type="predicted"/>
<feature type="compositionally biased region" description="Basic and acidic residues" evidence="1">
    <location>
        <begin position="58"/>
        <end position="67"/>
    </location>
</feature>
<evidence type="ECO:0000313" key="3">
    <source>
        <dbReference type="Proteomes" id="UP000199603"/>
    </source>
</evidence>
<organism evidence="2 3">
    <name type="scientific">Aquimonas voraii</name>
    <dbReference type="NCBI Taxonomy" id="265719"/>
    <lineage>
        <taxon>Bacteria</taxon>
        <taxon>Pseudomonadati</taxon>
        <taxon>Pseudomonadota</taxon>
        <taxon>Gammaproteobacteria</taxon>
        <taxon>Lysobacterales</taxon>
        <taxon>Lysobacteraceae</taxon>
        <taxon>Aquimonas</taxon>
    </lineage>
</organism>
<gene>
    <name evidence="2" type="ORF">SAMN04488509_10761</name>
</gene>
<accession>A0A1G6XPM9</accession>
<protein>
    <submittedName>
        <fullName evidence="2">Uncharacterized protein</fullName>
    </submittedName>
</protein>
<dbReference type="Proteomes" id="UP000199603">
    <property type="component" value="Unassembled WGS sequence"/>
</dbReference>
<feature type="region of interest" description="Disordered" evidence="1">
    <location>
        <begin position="47"/>
        <end position="67"/>
    </location>
</feature>
<dbReference type="AlphaFoldDB" id="A0A1G6XPM9"/>
<sequence length="376" mass="41589">MTNRDVTLGSFPWEPNMKISMRLIPYLLACALGLPAWVLSPAVATPAADPDGMAASDEPARDEASRKAEHAYWQEVAERLLMGQRTEGACPPAREVASCLLAARMLSIGDIRRDPASGFDPPQPERDRVRALLSSVASRSHEDPRLLWAMTWDLFQREAPELRDRAIAELRRTEPDNLQVWLLSSGDESWTPERIKAAANSTRLDAHMYEGLRADLERLADVAADVRPSSGLDFDPSPVESTQVFLTGLLFAEALPRLQALIEFCGALDSGIEAVALADCWRVAELLTGDAESAIDLALGSSLMRRIARNEVERERADRARLQYEYLQQGAAEVFLKPGYQRLVMQRMREAGATEISALRLSLMEAGLAPEPPSER</sequence>
<keyword evidence="3" id="KW-1185">Reference proteome</keyword>
<evidence type="ECO:0000313" key="2">
    <source>
        <dbReference type="EMBL" id="SDD79327.1"/>
    </source>
</evidence>
<reference evidence="2 3" key="1">
    <citation type="submission" date="2016-10" db="EMBL/GenBank/DDBJ databases">
        <authorList>
            <person name="de Groot N.N."/>
        </authorList>
    </citation>
    <scope>NUCLEOTIDE SEQUENCE [LARGE SCALE GENOMIC DNA]</scope>
    <source>
        <strain evidence="2 3">DSM 16957</strain>
    </source>
</reference>
<name>A0A1G6XPM9_9GAMM</name>
<dbReference type="STRING" id="265719.SAMN04488509_10761"/>
<dbReference type="RefSeq" id="WP_218121247.1">
    <property type="nucleotide sequence ID" value="NZ_FNAG01000007.1"/>
</dbReference>
<evidence type="ECO:0000256" key="1">
    <source>
        <dbReference type="SAM" id="MobiDB-lite"/>
    </source>
</evidence>